<dbReference type="AlphaFoldDB" id="A0A951Q8Q8"/>
<proteinExistence type="predicted"/>
<dbReference type="EMBL" id="JAHHHD010000002">
    <property type="protein sequence ID" value="MBW4657511.1"/>
    <property type="molecule type" value="Genomic_DNA"/>
</dbReference>
<comment type="caution">
    <text evidence="1">The sequence shown here is derived from an EMBL/GenBank/DDBJ whole genome shotgun (WGS) entry which is preliminary data.</text>
</comment>
<dbReference type="Proteomes" id="UP000757435">
    <property type="component" value="Unassembled WGS sequence"/>
</dbReference>
<reference evidence="1" key="1">
    <citation type="submission" date="2021-05" db="EMBL/GenBank/DDBJ databases">
        <authorList>
            <person name="Pietrasiak N."/>
            <person name="Ward R."/>
            <person name="Stajich J.E."/>
            <person name="Kurbessoian T."/>
        </authorList>
    </citation>
    <scope>NUCLEOTIDE SEQUENCE</scope>
    <source>
        <strain evidence="1">UHER 2000/2452</strain>
    </source>
</reference>
<protein>
    <submittedName>
        <fullName evidence="1">Uncharacterized protein</fullName>
    </submittedName>
</protein>
<sequence length="45" mass="5169">MGRFAPHQNVPVLAALAVAIDERCDRQSEEIHDKLTLQSYRARDF</sequence>
<name>A0A951Q8Q8_9CYAN</name>
<organism evidence="1 2">
    <name type="scientific">Drouetiella hepatica Uher 2000/2452</name>
    <dbReference type="NCBI Taxonomy" id="904376"/>
    <lineage>
        <taxon>Bacteria</taxon>
        <taxon>Bacillati</taxon>
        <taxon>Cyanobacteriota</taxon>
        <taxon>Cyanophyceae</taxon>
        <taxon>Oculatellales</taxon>
        <taxon>Oculatellaceae</taxon>
        <taxon>Drouetiella</taxon>
    </lineage>
</organism>
<accession>A0A951Q8Q8</accession>
<reference evidence="1" key="2">
    <citation type="journal article" date="2022" name="Microbiol. Resour. Announc.">
        <title>Metagenome Sequencing to Explore Phylogenomics of Terrestrial Cyanobacteria.</title>
        <authorList>
            <person name="Ward R.D."/>
            <person name="Stajich J.E."/>
            <person name="Johansen J.R."/>
            <person name="Huntemann M."/>
            <person name="Clum A."/>
            <person name="Foster B."/>
            <person name="Foster B."/>
            <person name="Roux S."/>
            <person name="Palaniappan K."/>
            <person name="Varghese N."/>
            <person name="Mukherjee S."/>
            <person name="Reddy T.B.K."/>
            <person name="Daum C."/>
            <person name="Copeland A."/>
            <person name="Chen I.A."/>
            <person name="Ivanova N.N."/>
            <person name="Kyrpides N.C."/>
            <person name="Shapiro N."/>
            <person name="Eloe-Fadrosh E.A."/>
            <person name="Pietrasiak N."/>
        </authorList>
    </citation>
    <scope>NUCLEOTIDE SEQUENCE</scope>
    <source>
        <strain evidence="1">UHER 2000/2452</strain>
    </source>
</reference>
<gene>
    <name evidence="1" type="ORF">KME15_02460</name>
</gene>
<evidence type="ECO:0000313" key="1">
    <source>
        <dbReference type="EMBL" id="MBW4657511.1"/>
    </source>
</evidence>
<evidence type="ECO:0000313" key="2">
    <source>
        <dbReference type="Proteomes" id="UP000757435"/>
    </source>
</evidence>